<evidence type="ECO:0000256" key="3">
    <source>
        <dbReference type="ARBA" id="ARBA00022741"/>
    </source>
</evidence>
<dbReference type="InterPro" id="IPR011611">
    <property type="entry name" value="PfkB_dom"/>
</dbReference>
<protein>
    <recommendedName>
        <fullName evidence="9">Ribokinase</fullName>
        <shortName evidence="9">RK</shortName>
        <ecNumber evidence="9">2.7.1.15</ecNumber>
    </recommendedName>
</protein>
<evidence type="ECO:0000259" key="11">
    <source>
        <dbReference type="Pfam" id="PF00294"/>
    </source>
</evidence>
<evidence type="ECO:0000256" key="8">
    <source>
        <dbReference type="ARBA" id="ARBA00023277"/>
    </source>
</evidence>
<dbReference type="SUPFAM" id="SSF53613">
    <property type="entry name" value="Ribokinase-like"/>
    <property type="match status" value="1"/>
</dbReference>
<comment type="activity regulation">
    <text evidence="9">Activated by a monovalent cation that binds near, but not in, the active site. The most likely occupant of the site in vivo is potassium. Ion binding induces a conformational change that may alter substrate affinity.</text>
</comment>
<dbReference type="GO" id="GO:0046872">
    <property type="term" value="F:metal ion binding"/>
    <property type="evidence" value="ECO:0007669"/>
    <property type="project" value="UniProtKB-KW"/>
</dbReference>
<dbReference type="GO" id="GO:0016853">
    <property type="term" value="F:isomerase activity"/>
    <property type="evidence" value="ECO:0007669"/>
    <property type="project" value="UniProtKB-KW"/>
</dbReference>
<dbReference type="InterPro" id="IPR029056">
    <property type="entry name" value="Ribokinase-like"/>
</dbReference>
<feature type="binding site" evidence="9">
    <location>
        <position position="326"/>
    </location>
    <ligand>
        <name>K(+)</name>
        <dbReference type="ChEBI" id="CHEBI:29103"/>
    </ligand>
</feature>
<dbReference type="SUPFAM" id="SSF51658">
    <property type="entry name" value="Xylose isomerase-like"/>
    <property type="match status" value="1"/>
</dbReference>
<comment type="cofactor">
    <cofactor evidence="9">
        <name>Mg(2+)</name>
        <dbReference type="ChEBI" id="CHEBI:18420"/>
    </cofactor>
    <text evidence="9">Requires a divalent cation, most likely magnesium in vivo, as an electrophilic catalyst to aid phosphoryl group transfer. It is the chelate of the metal and the nucleotide that is the actual substrate.</text>
</comment>
<comment type="subcellular location">
    <subcellularLocation>
        <location evidence="9">Cytoplasm</location>
    </subcellularLocation>
    <subcellularLocation>
        <location evidence="9">Nucleus</location>
    </subcellularLocation>
</comment>
<feature type="binding site" evidence="9">
    <location>
        <begin position="259"/>
        <end position="264"/>
    </location>
    <ligand>
        <name>ATP</name>
        <dbReference type="ChEBI" id="CHEBI:30616"/>
    </ligand>
</feature>
<dbReference type="GO" id="GO:0005634">
    <property type="term" value="C:nucleus"/>
    <property type="evidence" value="ECO:0007669"/>
    <property type="project" value="UniProtKB-SubCell"/>
</dbReference>
<evidence type="ECO:0000256" key="7">
    <source>
        <dbReference type="ARBA" id="ARBA00022958"/>
    </source>
</evidence>
<feature type="binding site" evidence="9">
    <location>
        <position position="288"/>
    </location>
    <ligand>
        <name>K(+)</name>
        <dbReference type="ChEBI" id="CHEBI:29103"/>
    </ligand>
</feature>
<feature type="binding site" evidence="9">
    <location>
        <position position="323"/>
    </location>
    <ligand>
        <name>K(+)</name>
        <dbReference type="ChEBI" id="CHEBI:29103"/>
    </ligand>
</feature>
<keyword evidence="7 9" id="KW-0630">Potassium</keyword>
<feature type="binding site" evidence="9">
    <location>
        <begin position="66"/>
        <end position="70"/>
    </location>
    <ligand>
        <name>substrate</name>
    </ligand>
</feature>
<feature type="active site" description="Proton acceptor" evidence="9">
    <location>
        <position position="292"/>
    </location>
</feature>
<sequence length="708" mass="77010">MAGLALAALFFEAAAVGERQRAAASKKRAVLVGSINIDITIPIARLPDREETIVSSEPAVSLATGGKGANQAIALAKIADEDEVEVEFVGVLGTDDYKLELELARWGIRHDRCFSSGLPSGQGYVMLDRSGAATSIVVSGANGDWLGGDTARRRKDLAERFDEVLLDGSVLMMLQQEIPKDVNEEAVSAARRHGVPILLDAGGEDRPIDDAMLASVDFFCPNESELRRLTGQNRTGSEEEVVEAARSLQQRGAANVLVTLGERGIILVTGEGRVVKQPAMPAVVVDATAAGDAARAAFASAVFLEGLTLEEGLLKAAAAGSLAVSKQGAVPSLPGRGELAELLAHGRGSSEAKLQKVAVHLVDAMQEQLETMLEALRRRVRGWLRENQGSDLRFASRLNSMRLAGQPGGTLDLVKRQAGLGLDYVFFNYPQHLEGLGKGEVLRALKEAGLRAGAICIRFPLEVYGLGSFTHPSEDVRERARQIVEQACGWARALGAEDVVVWPQTDGYDYYFQANYTAMWQRQVESFRKVADSSACKRVKISLEWKPTDERSRFSNVPSTAAALLLVREVGRENMGLTLDVGHMILAGENPAQSVELVGRANKLFGIQLGDAYSRLGAEDGLAFGSTNPIAALELMYWLQEVDYRGIYYFDTFPENEDPKRECQHNIRRARHLYKRAREARRQGTLPQLQRAHDALSILQLLQDSLGV</sequence>
<evidence type="ECO:0000259" key="12">
    <source>
        <dbReference type="Pfam" id="PF01261"/>
    </source>
</evidence>
<dbReference type="GO" id="GO:0004747">
    <property type="term" value="F:ribokinase activity"/>
    <property type="evidence" value="ECO:0007669"/>
    <property type="project" value="UniProtKB-UniRule"/>
</dbReference>
<dbReference type="OrthoDB" id="415590at2759"/>
<evidence type="ECO:0000313" key="13">
    <source>
        <dbReference type="EMBL" id="QDZ18423.1"/>
    </source>
</evidence>
<keyword evidence="14" id="KW-1185">Reference proteome</keyword>
<dbReference type="PANTHER" id="PTHR10584">
    <property type="entry name" value="SUGAR KINASE"/>
    <property type="match status" value="1"/>
</dbReference>
<feature type="binding site" evidence="9">
    <location>
        <position position="222"/>
    </location>
    <ligand>
        <name>ATP</name>
        <dbReference type="ChEBI" id="CHEBI:30616"/>
    </ligand>
</feature>
<dbReference type="InterPro" id="IPR011877">
    <property type="entry name" value="Ribokinase"/>
</dbReference>
<dbReference type="Gene3D" id="3.20.20.150">
    <property type="entry name" value="Divalent-metal-dependent TIM barrel enzymes"/>
    <property type="match status" value="1"/>
</dbReference>
<dbReference type="EC" id="2.7.1.15" evidence="9"/>
<dbReference type="AlphaFoldDB" id="A0A5B8MDD4"/>
<feature type="signal peptide" evidence="10">
    <location>
        <begin position="1"/>
        <end position="15"/>
    </location>
</feature>
<dbReference type="STRING" id="1764295.A0A5B8MDD4"/>
<keyword evidence="2 9" id="KW-0479">Metal-binding</keyword>
<evidence type="ECO:0000256" key="6">
    <source>
        <dbReference type="ARBA" id="ARBA00022842"/>
    </source>
</evidence>
<dbReference type="PANTHER" id="PTHR10584:SF166">
    <property type="entry name" value="RIBOKINASE"/>
    <property type="match status" value="1"/>
</dbReference>
<keyword evidence="3 9" id="KW-0547">Nucleotide-binding</keyword>
<evidence type="ECO:0000256" key="1">
    <source>
        <dbReference type="ARBA" id="ARBA00022679"/>
    </source>
</evidence>
<comment type="caution">
    <text evidence="9">Lacks conserved residue(s) required for the propagation of feature annotation.</text>
</comment>
<feature type="binding site" evidence="9">
    <location>
        <position position="328"/>
    </location>
    <ligand>
        <name>K(+)</name>
        <dbReference type="ChEBI" id="CHEBI:29103"/>
    </ligand>
</feature>
<dbReference type="EMBL" id="CP031034">
    <property type="protein sequence ID" value="QDZ18423.1"/>
    <property type="molecule type" value="Genomic_DNA"/>
</dbReference>
<feature type="binding site" evidence="9">
    <location>
        <begin position="36"/>
        <end position="38"/>
    </location>
    <ligand>
        <name>substrate</name>
    </ligand>
</feature>
<evidence type="ECO:0000256" key="2">
    <source>
        <dbReference type="ARBA" id="ARBA00022723"/>
    </source>
</evidence>
<feature type="domain" description="Carbohydrate kinase PfkB" evidence="11">
    <location>
        <begin position="27"/>
        <end position="334"/>
    </location>
</feature>
<dbReference type="InterPro" id="IPR036237">
    <property type="entry name" value="Xyl_isomerase-like_sf"/>
</dbReference>
<dbReference type="GO" id="GO:0005524">
    <property type="term" value="F:ATP binding"/>
    <property type="evidence" value="ECO:0007669"/>
    <property type="project" value="UniProtKB-UniRule"/>
</dbReference>
<feature type="binding site" evidence="9">
    <location>
        <position position="177"/>
    </location>
    <ligand>
        <name>substrate</name>
    </ligand>
</feature>
<reference evidence="13 14" key="1">
    <citation type="submission" date="2018-07" db="EMBL/GenBank/DDBJ databases">
        <title>The complete nuclear genome of the prasinophyte Chloropicon primus (CCMP1205).</title>
        <authorList>
            <person name="Pombert J.-F."/>
            <person name="Otis C."/>
            <person name="Turmel M."/>
            <person name="Lemieux C."/>
        </authorList>
    </citation>
    <scope>NUCLEOTIDE SEQUENCE [LARGE SCALE GENOMIC DNA]</scope>
    <source>
        <strain evidence="13 14">CCMP1205</strain>
    </source>
</reference>
<keyword evidence="10" id="KW-0732">Signal</keyword>
<dbReference type="UniPathway" id="UPA00916">
    <property type="reaction ID" value="UER00889"/>
</dbReference>
<keyword evidence="4 9" id="KW-0418">Kinase</keyword>
<gene>
    <name evidence="13" type="ORF">A3770_01p09410</name>
</gene>
<feature type="binding site" evidence="9">
    <location>
        <position position="292"/>
    </location>
    <ligand>
        <name>substrate</name>
    </ligand>
</feature>
<feature type="binding site" evidence="9">
    <location>
        <position position="286"/>
    </location>
    <ligand>
        <name>K(+)</name>
        <dbReference type="ChEBI" id="CHEBI:29103"/>
    </ligand>
</feature>
<dbReference type="GO" id="GO:0005737">
    <property type="term" value="C:cytoplasm"/>
    <property type="evidence" value="ECO:0007669"/>
    <property type="project" value="UniProtKB-SubCell"/>
</dbReference>
<feature type="binding site" evidence="9">
    <location>
        <position position="332"/>
    </location>
    <ligand>
        <name>K(+)</name>
        <dbReference type="ChEBI" id="CHEBI:29103"/>
    </ligand>
</feature>
<comment type="catalytic activity">
    <reaction evidence="9">
        <text>D-ribose + ATP = D-ribose 5-phosphate + ADP + H(+)</text>
        <dbReference type="Rhea" id="RHEA:13697"/>
        <dbReference type="ChEBI" id="CHEBI:15378"/>
        <dbReference type="ChEBI" id="CHEBI:30616"/>
        <dbReference type="ChEBI" id="CHEBI:47013"/>
        <dbReference type="ChEBI" id="CHEBI:78346"/>
        <dbReference type="ChEBI" id="CHEBI:456216"/>
        <dbReference type="EC" id="2.7.1.15"/>
    </reaction>
</comment>
<accession>A0A5B8MDD4</accession>
<organism evidence="13 14">
    <name type="scientific">Chloropicon primus</name>
    <dbReference type="NCBI Taxonomy" id="1764295"/>
    <lineage>
        <taxon>Eukaryota</taxon>
        <taxon>Viridiplantae</taxon>
        <taxon>Chlorophyta</taxon>
        <taxon>Chloropicophyceae</taxon>
        <taxon>Chloropicales</taxon>
        <taxon>Chloropicaceae</taxon>
        <taxon>Chloropicon</taxon>
    </lineage>
</organism>
<keyword evidence="9" id="KW-0539">Nucleus</keyword>
<dbReference type="InterPro" id="IPR013022">
    <property type="entry name" value="Xyl_isomerase-like_TIM-brl"/>
</dbReference>
<dbReference type="HAMAP" id="MF_01987">
    <property type="entry name" value="Ribokinase"/>
    <property type="match status" value="1"/>
</dbReference>
<dbReference type="Proteomes" id="UP000316726">
    <property type="component" value="Chromosome 1"/>
</dbReference>
<feature type="domain" description="Xylose isomerase-like TIM barrel" evidence="12">
    <location>
        <begin position="420"/>
        <end position="665"/>
    </location>
</feature>
<proteinExistence type="inferred from homology"/>
<dbReference type="Gene3D" id="3.40.1190.20">
    <property type="match status" value="1"/>
</dbReference>
<keyword evidence="6 9" id="KW-0460">Magnesium</keyword>
<evidence type="ECO:0000256" key="4">
    <source>
        <dbReference type="ARBA" id="ARBA00022777"/>
    </source>
</evidence>
<feature type="chain" id="PRO_5023126589" description="Ribokinase" evidence="10">
    <location>
        <begin position="16"/>
        <end position="708"/>
    </location>
</feature>
<dbReference type="Pfam" id="PF01261">
    <property type="entry name" value="AP_endonuc_2"/>
    <property type="match status" value="1"/>
</dbReference>
<evidence type="ECO:0000256" key="9">
    <source>
        <dbReference type="HAMAP-Rule" id="MF_03215"/>
    </source>
</evidence>
<dbReference type="Pfam" id="PF00294">
    <property type="entry name" value="PfkB"/>
    <property type="match status" value="1"/>
</dbReference>
<evidence type="ECO:0000256" key="10">
    <source>
        <dbReference type="SAM" id="SignalP"/>
    </source>
</evidence>
<dbReference type="InterPro" id="IPR002139">
    <property type="entry name" value="Ribo/fructo_kinase"/>
</dbReference>
<dbReference type="GO" id="GO:0019303">
    <property type="term" value="P:D-ribose catabolic process"/>
    <property type="evidence" value="ECO:0007669"/>
    <property type="project" value="UniProtKB-UniRule"/>
</dbReference>
<comment type="function">
    <text evidence="9">Catalyzes the phosphorylation of ribose at O-5 in a reaction requiring ATP and magnesium. The resulting D-ribose-5-phosphate can then be used either for sythesis of nucleotides, histidine, and tryptophan, or as a component of the pentose phosphate pathway.</text>
</comment>
<dbReference type="PRINTS" id="PR00990">
    <property type="entry name" value="RIBOKINASE"/>
</dbReference>
<keyword evidence="8 9" id="KW-0119">Carbohydrate metabolism</keyword>
<keyword evidence="9" id="KW-0963">Cytoplasm</keyword>
<comment type="similarity">
    <text evidence="9">Belongs to the carbohydrate kinase PfkB family. Ribokinase subfamily.</text>
</comment>
<comment type="pathway">
    <text evidence="9">Carbohydrate metabolism; D-ribose degradation; D-ribose 5-phosphate from beta-D-ribopyranose: step 2/2.</text>
</comment>
<evidence type="ECO:0000256" key="5">
    <source>
        <dbReference type="ARBA" id="ARBA00022840"/>
    </source>
</evidence>
<name>A0A5B8MDD4_9CHLO</name>
<feature type="binding site" evidence="9">
    <location>
        <begin position="291"/>
        <end position="292"/>
    </location>
    <ligand>
        <name>ATP</name>
        <dbReference type="ChEBI" id="CHEBI:30616"/>
    </ligand>
</feature>
<keyword evidence="5 9" id="KW-0067">ATP-binding</keyword>
<keyword evidence="1 9" id="KW-0808">Transferase</keyword>
<comment type="subunit">
    <text evidence="9">Homodimer.</text>
</comment>
<keyword evidence="13" id="KW-0413">Isomerase</keyword>
<evidence type="ECO:0000313" key="14">
    <source>
        <dbReference type="Proteomes" id="UP000316726"/>
    </source>
</evidence>